<evidence type="ECO:0000256" key="4">
    <source>
        <dbReference type="ARBA" id="ARBA00023163"/>
    </source>
</evidence>
<dbReference type="GO" id="GO:0003700">
    <property type="term" value="F:DNA-binding transcription factor activity"/>
    <property type="evidence" value="ECO:0007669"/>
    <property type="project" value="TreeGrafter"/>
</dbReference>
<comment type="caution">
    <text evidence="6">The sequence shown here is derived from an EMBL/GenBank/DDBJ whole genome shotgun (WGS) entry which is preliminary data.</text>
</comment>
<dbReference type="InterPro" id="IPR000843">
    <property type="entry name" value="HTH_LacI"/>
</dbReference>
<keyword evidence="1" id="KW-0678">Repressor</keyword>
<dbReference type="Gene3D" id="1.10.260.40">
    <property type="entry name" value="lambda repressor-like DNA-binding domains"/>
    <property type="match status" value="1"/>
</dbReference>
<dbReference type="InterPro" id="IPR028082">
    <property type="entry name" value="Peripla_BP_I"/>
</dbReference>
<keyword evidence="4" id="KW-0804">Transcription</keyword>
<evidence type="ECO:0000313" key="6">
    <source>
        <dbReference type="EMBL" id="HJB27661.1"/>
    </source>
</evidence>
<dbReference type="SMART" id="SM00354">
    <property type="entry name" value="HTH_LACI"/>
    <property type="match status" value="1"/>
</dbReference>
<feature type="domain" description="HTH lacI-type" evidence="5">
    <location>
        <begin position="2"/>
        <end position="56"/>
    </location>
</feature>
<dbReference type="PANTHER" id="PTHR30146:SF148">
    <property type="entry name" value="HTH-TYPE TRANSCRIPTIONAL REPRESSOR PURR-RELATED"/>
    <property type="match status" value="1"/>
</dbReference>
<name>A0A9D2RVG0_9FIRM</name>
<organism evidence="6 7">
    <name type="scientific">Candidatus Blautia faecavium</name>
    <dbReference type="NCBI Taxonomy" id="2838487"/>
    <lineage>
        <taxon>Bacteria</taxon>
        <taxon>Bacillati</taxon>
        <taxon>Bacillota</taxon>
        <taxon>Clostridia</taxon>
        <taxon>Lachnospirales</taxon>
        <taxon>Lachnospiraceae</taxon>
        <taxon>Blautia</taxon>
    </lineage>
</organism>
<dbReference type="PANTHER" id="PTHR30146">
    <property type="entry name" value="LACI-RELATED TRANSCRIPTIONAL REPRESSOR"/>
    <property type="match status" value="1"/>
</dbReference>
<keyword evidence="2" id="KW-0805">Transcription regulation</keyword>
<evidence type="ECO:0000256" key="2">
    <source>
        <dbReference type="ARBA" id="ARBA00023015"/>
    </source>
</evidence>
<dbReference type="InterPro" id="IPR010982">
    <property type="entry name" value="Lambda_DNA-bd_dom_sf"/>
</dbReference>
<proteinExistence type="predicted"/>
<sequence>MVSMKMIAAKCNVSVATVSKALNDQNDISEDTKERIRQAAKELGYVPNVIARSLKTNRSYNIGVLFEEEAGCGLTHEYFAGVLNGIKNQVEKQRYDLTFINSSFEDKEMTYLDHVRYRNFDGVVIVCCNDFEASRPQELMRSDIPVVTVDYVHQNCTAVLSNNVKGMEELLRYIYSQGHRKVAYIHGQKNSYVTRERLAAFYRTAQELNLKVPEEYVREAVYMETQRAAEETRALLELENPPTCIIYPDDMALIGGRNVITERGMRIPEDISIAGYDGVRMSQLLHPKLTTIRQDTERIGREAASRLIQSIETPKTALVERVVIEGELLTGQSVGRLL</sequence>
<evidence type="ECO:0000313" key="7">
    <source>
        <dbReference type="Proteomes" id="UP000823842"/>
    </source>
</evidence>
<evidence type="ECO:0000259" key="5">
    <source>
        <dbReference type="PROSITE" id="PS50932"/>
    </source>
</evidence>
<gene>
    <name evidence="6" type="ORF">IAA06_02575</name>
</gene>
<dbReference type="CDD" id="cd06267">
    <property type="entry name" value="PBP1_LacI_sugar_binding-like"/>
    <property type="match status" value="1"/>
</dbReference>
<dbReference type="AlphaFoldDB" id="A0A9D2RVG0"/>
<reference evidence="6" key="2">
    <citation type="submission" date="2021-04" db="EMBL/GenBank/DDBJ databases">
        <authorList>
            <person name="Gilroy R."/>
        </authorList>
    </citation>
    <scope>NUCLEOTIDE SEQUENCE</scope>
    <source>
        <strain evidence="6">ChiSjej1B19-5720</strain>
    </source>
</reference>
<accession>A0A9D2RVG0</accession>
<dbReference type="EMBL" id="DWYZ01000060">
    <property type="protein sequence ID" value="HJB27661.1"/>
    <property type="molecule type" value="Genomic_DNA"/>
</dbReference>
<dbReference type="Pfam" id="PF13377">
    <property type="entry name" value="Peripla_BP_3"/>
    <property type="match status" value="1"/>
</dbReference>
<keyword evidence="3" id="KW-0238">DNA-binding</keyword>
<dbReference type="Gene3D" id="3.40.50.2300">
    <property type="match status" value="2"/>
</dbReference>
<dbReference type="SUPFAM" id="SSF53822">
    <property type="entry name" value="Periplasmic binding protein-like I"/>
    <property type="match status" value="1"/>
</dbReference>
<dbReference type="CDD" id="cd01392">
    <property type="entry name" value="HTH_LacI"/>
    <property type="match status" value="1"/>
</dbReference>
<dbReference type="GO" id="GO:0000976">
    <property type="term" value="F:transcription cis-regulatory region binding"/>
    <property type="evidence" value="ECO:0007669"/>
    <property type="project" value="TreeGrafter"/>
</dbReference>
<dbReference type="Pfam" id="PF00356">
    <property type="entry name" value="LacI"/>
    <property type="match status" value="1"/>
</dbReference>
<dbReference type="PROSITE" id="PS50932">
    <property type="entry name" value="HTH_LACI_2"/>
    <property type="match status" value="1"/>
</dbReference>
<evidence type="ECO:0000256" key="1">
    <source>
        <dbReference type="ARBA" id="ARBA00022491"/>
    </source>
</evidence>
<reference evidence="6" key="1">
    <citation type="journal article" date="2021" name="PeerJ">
        <title>Extensive microbial diversity within the chicken gut microbiome revealed by metagenomics and culture.</title>
        <authorList>
            <person name="Gilroy R."/>
            <person name="Ravi A."/>
            <person name="Getino M."/>
            <person name="Pursley I."/>
            <person name="Horton D.L."/>
            <person name="Alikhan N.F."/>
            <person name="Baker D."/>
            <person name="Gharbi K."/>
            <person name="Hall N."/>
            <person name="Watson M."/>
            <person name="Adriaenssens E.M."/>
            <person name="Foster-Nyarko E."/>
            <person name="Jarju S."/>
            <person name="Secka A."/>
            <person name="Antonio M."/>
            <person name="Oren A."/>
            <person name="Chaudhuri R.R."/>
            <person name="La Ragione R."/>
            <person name="Hildebrand F."/>
            <person name="Pallen M.J."/>
        </authorList>
    </citation>
    <scope>NUCLEOTIDE SEQUENCE</scope>
    <source>
        <strain evidence="6">ChiSjej1B19-5720</strain>
    </source>
</reference>
<evidence type="ECO:0000256" key="3">
    <source>
        <dbReference type="ARBA" id="ARBA00023125"/>
    </source>
</evidence>
<dbReference type="SUPFAM" id="SSF47413">
    <property type="entry name" value="lambda repressor-like DNA-binding domains"/>
    <property type="match status" value="1"/>
</dbReference>
<dbReference type="InterPro" id="IPR046335">
    <property type="entry name" value="LacI/GalR-like_sensor"/>
</dbReference>
<dbReference type="Proteomes" id="UP000823842">
    <property type="component" value="Unassembled WGS sequence"/>
</dbReference>
<protein>
    <submittedName>
        <fullName evidence="6">LacI family transcriptional regulator</fullName>
    </submittedName>
</protein>